<dbReference type="PANTHER" id="PTHR43289:SF34">
    <property type="entry name" value="SERINE_THREONINE-PROTEIN KINASE YBDM-RELATED"/>
    <property type="match status" value="1"/>
</dbReference>
<proteinExistence type="predicted"/>
<accession>A0A2W1JWG2</accession>
<keyword evidence="2 5" id="KW-0547">Nucleotide-binding</keyword>
<evidence type="ECO:0000256" key="1">
    <source>
        <dbReference type="ARBA" id="ARBA00022679"/>
    </source>
</evidence>
<evidence type="ECO:0000256" key="2">
    <source>
        <dbReference type="ARBA" id="ARBA00022741"/>
    </source>
</evidence>
<dbReference type="InterPro" id="IPR017441">
    <property type="entry name" value="Protein_kinase_ATP_BS"/>
</dbReference>
<evidence type="ECO:0000313" key="8">
    <source>
        <dbReference type="Proteomes" id="UP000248857"/>
    </source>
</evidence>
<name>A0A2W1JWG2_9CYAN</name>
<evidence type="ECO:0000256" key="5">
    <source>
        <dbReference type="PROSITE-ProRule" id="PRU10141"/>
    </source>
</evidence>
<organism evidence="7 8">
    <name type="scientific">Acaryochloris thomasi RCC1774</name>
    <dbReference type="NCBI Taxonomy" id="1764569"/>
    <lineage>
        <taxon>Bacteria</taxon>
        <taxon>Bacillati</taxon>
        <taxon>Cyanobacteriota</taxon>
        <taxon>Cyanophyceae</taxon>
        <taxon>Acaryochloridales</taxon>
        <taxon>Acaryochloridaceae</taxon>
        <taxon>Acaryochloris</taxon>
        <taxon>Acaryochloris thomasi</taxon>
    </lineage>
</organism>
<dbReference type="Pfam" id="PF00069">
    <property type="entry name" value="Pkinase"/>
    <property type="match status" value="1"/>
</dbReference>
<dbReference type="CDD" id="cd14014">
    <property type="entry name" value="STKc_PknB_like"/>
    <property type="match status" value="1"/>
</dbReference>
<keyword evidence="4 5" id="KW-0067">ATP-binding</keyword>
<feature type="domain" description="Protein kinase" evidence="6">
    <location>
        <begin position="34"/>
        <end position="310"/>
    </location>
</feature>
<dbReference type="RefSeq" id="WP_233501598.1">
    <property type="nucleotide sequence ID" value="NZ_CAWNWM010000008.1"/>
</dbReference>
<dbReference type="InterPro" id="IPR011009">
    <property type="entry name" value="Kinase-like_dom_sf"/>
</dbReference>
<dbReference type="PANTHER" id="PTHR43289">
    <property type="entry name" value="MITOGEN-ACTIVATED PROTEIN KINASE KINASE KINASE 20-RELATED"/>
    <property type="match status" value="1"/>
</dbReference>
<reference evidence="7 8" key="1">
    <citation type="journal article" date="2018" name="Sci. Rep.">
        <title>A novel species of the marine cyanobacterium Acaryochloris with a unique pigment content and lifestyle.</title>
        <authorList>
            <person name="Partensky F."/>
            <person name="Six C."/>
            <person name="Ratin M."/>
            <person name="Garczarek L."/>
            <person name="Vaulot D."/>
            <person name="Probert I."/>
            <person name="Calteau A."/>
            <person name="Gourvil P."/>
            <person name="Marie D."/>
            <person name="Grebert T."/>
            <person name="Bouchier C."/>
            <person name="Le Panse S."/>
            <person name="Gachenot M."/>
            <person name="Rodriguez F."/>
            <person name="Garrido J.L."/>
        </authorList>
    </citation>
    <scope>NUCLEOTIDE SEQUENCE [LARGE SCALE GENOMIC DNA]</scope>
    <source>
        <strain evidence="7 8">RCC1774</strain>
    </source>
</reference>
<dbReference type="Proteomes" id="UP000248857">
    <property type="component" value="Unassembled WGS sequence"/>
</dbReference>
<evidence type="ECO:0000256" key="3">
    <source>
        <dbReference type="ARBA" id="ARBA00022777"/>
    </source>
</evidence>
<gene>
    <name evidence="7" type="primary">spkA_2</name>
    <name evidence="7" type="ORF">C1752_03278</name>
</gene>
<keyword evidence="8" id="KW-1185">Reference proteome</keyword>
<sequence length="527" mass="59210">MDLLHTLLRKKPAAPKAQTSLCDLKPGMLLIDRYRLTEMVGQGSMGSVYRAEDQLLGGVTVAVKFLSQTLLSEKMAQQFAQEARAGALLGHQSLHIVRVLDYGLHEEQMPFYVMECIEGINLEQLLQVKSLSLARFLKLMGQVCSGLHCAHQGINVDGNLYQVIHRDIKPSNIFVTHNESLGELAKLLDFGIADFLNQTLKDGPTQPFMGTLAYGSPEQISGQQPDSRSDIYSLGVTMFESLTGDLPIKAEVDTFDLWHRAHCQQQPRRFSQADPHLEIPAPLEEVIMACLAKQPEQRPQNVEEIREVLRTVSQSGIAKLSQPTDTIPELVKIAAQIEQQQQSPAHQTLVTFESAEDVAWHSTWPENIPQAKIAFPQTLKCAQQDAAALWVMLAPEEIQQRMLNTRHCHFLCTFAPHPMLLWITSIFSREQGPKWMPCYIDLKDQQGRYMTQLLSSAGYYHLLMFGLQSPSRPANVATVSIPEPQRKHLSDWLTMAHGKTSTGTPAQSKQFLREKYQSVKAKIQSRL</sequence>
<dbReference type="Gene3D" id="3.30.200.20">
    <property type="entry name" value="Phosphorylase Kinase, domain 1"/>
    <property type="match status" value="1"/>
</dbReference>
<evidence type="ECO:0000259" key="6">
    <source>
        <dbReference type="PROSITE" id="PS50011"/>
    </source>
</evidence>
<dbReference type="PROSITE" id="PS00108">
    <property type="entry name" value="PROTEIN_KINASE_ST"/>
    <property type="match status" value="1"/>
</dbReference>
<dbReference type="Gene3D" id="1.10.510.10">
    <property type="entry name" value="Transferase(Phosphotransferase) domain 1"/>
    <property type="match status" value="1"/>
</dbReference>
<dbReference type="EMBL" id="PQWO01000008">
    <property type="protein sequence ID" value="PZD72737.1"/>
    <property type="molecule type" value="Genomic_DNA"/>
</dbReference>
<dbReference type="EC" id="2.7.11.1" evidence="7"/>
<keyword evidence="1 7" id="KW-0808">Transferase</keyword>
<protein>
    <submittedName>
        <fullName evidence="7">Serine/threonine-protein kinase A</fullName>
        <ecNumber evidence="7">2.7.11.1</ecNumber>
    </submittedName>
</protein>
<feature type="binding site" evidence="5">
    <location>
        <position position="64"/>
    </location>
    <ligand>
        <name>ATP</name>
        <dbReference type="ChEBI" id="CHEBI:30616"/>
    </ligand>
</feature>
<dbReference type="InterPro" id="IPR008271">
    <property type="entry name" value="Ser/Thr_kinase_AS"/>
</dbReference>
<comment type="caution">
    <text evidence="7">The sequence shown here is derived from an EMBL/GenBank/DDBJ whole genome shotgun (WGS) entry which is preliminary data.</text>
</comment>
<dbReference type="GO" id="GO:0004674">
    <property type="term" value="F:protein serine/threonine kinase activity"/>
    <property type="evidence" value="ECO:0007669"/>
    <property type="project" value="UniProtKB-EC"/>
</dbReference>
<keyword evidence="3 7" id="KW-0418">Kinase</keyword>
<dbReference type="PROSITE" id="PS00107">
    <property type="entry name" value="PROTEIN_KINASE_ATP"/>
    <property type="match status" value="1"/>
</dbReference>
<dbReference type="SMART" id="SM00220">
    <property type="entry name" value="S_TKc"/>
    <property type="match status" value="1"/>
</dbReference>
<dbReference type="InterPro" id="IPR000719">
    <property type="entry name" value="Prot_kinase_dom"/>
</dbReference>
<dbReference type="SUPFAM" id="SSF56112">
    <property type="entry name" value="Protein kinase-like (PK-like)"/>
    <property type="match status" value="1"/>
</dbReference>
<evidence type="ECO:0000313" key="7">
    <source>
        <dbReference type="EMBL" id="PZD72737.1"/>
    </source>
</evidence>
<dbReference type="AlphaFoldDB" id="A0A2W1JWG2"/>
<dbReference type="PROSITE" id="PS50011">
    <property type="entry name" value="PROTEIN_KINASE_DOM"/>
    <property type="match status" value="1"/>
</dbReference>
<dbReference type="GO" id="GO:0005524">
    <property type="term" value="F:ATP binding"/>
    <property type="evidence" value="ECO:0007669"/>
    <property type="project" value="UniProtKB-UniRule"/>
</dbReference>
<evidence type="ECO:0000256" key="4">
    <source>
        <dbReference type="ARBA" id="ARBA00022840"/>
    </source>
</evidence>